<dbReference type="RefSeq" id="WP_052725965.1">
    <property type="nucleotide sequence ID" value="NZ_JWIR02000089.1"/>
</dbReference>
<dbReference type="OrthoDB" id="1631118at2"/>
<dbReference type="STRING" id="1221996.QY95_04035"/>
<comment type="caution">
    <text evidence="1">The sequence shown here is derived from an EMBL/GenBank/DDBJ whole genome shotgun (WGS) entry which is preliminary data.</text>
</comment>
<reference evidence="1" key="1">
    <citation type="submission" date="2015-02" db="EMBL/GenBank/DDBJ databases">
        <title>Genome Assembly of Bacillaceae bacterium MTCC 8252.</title>
        <authorList>
            <person name="Verma A."/>
            <person name="Khatri I."/>
            <person name="Mual P."/>
            <person name="Subramanian S."/>
            <person name="Krishnamurthi S."/>
        </authorList>
    </citation>
    <scope>NUCLEOTIDE SEQUENCE [LARGE SCALE GENOMIC DNA]</scope>
    <source>
        <strain evidence="1">MTCC 8252</strain>
    </source>
</reference>
<evidence type="ECO:0000313" key="2">
    <source>
        <dbReference type="Proteomes" id="UP000031563"/>
    </source>
</evidence>
<accession>A0A0F5HL87</accession>
<proteinExistence type="predicted"/>
<dbReference type="AlphaFoldDB" id="A0A0F5HL87"/>
<name>A0A0F5HL87_BACTR</name>
<dbReference type="Proteomes" id="UP000031563">
    <property type="component" value="Unassembled WGS sequence"/>
</dbReference>
<protein>
    <submittedName>
        <fullName evidence="1">Uncharacterized protein</fullName>
    </submittedName>
</protein>
<gene>
    <name evidence="1" type="ORF">QY95_04035</name>
</gene>
<organism evidence="1 2">
    <name type="scientific">Bacillus thermotolerans</name>
    <name type="common">Quasibacillus thermotolerans</name>
    <dbReference type="NCBI Taxonomy" id="1221996"/>
    <lineage>
        <taxon>Bacteria</taxon>
        <taxon>Bacillati</taxon>
        <taxon>Bacillota</taxon>
        <taxon>Bacilli</taxon>
        <taxon>Bacillales</taxon>
        <taxon>Bacillaceae</taxon>
        <taxon>Bacillus</taxon>
    </lineage>
</organism>
<sequence>MKEPNIFQMKSKPHGIERFEQFVHDRFVAIGWPGIGDLTGASKDRIRELLEQKYNYTGQQLATYLGAVNAFVNTMKSGDIVLITKYDDRVYVFEVGEYKYVEEFDNDDDGMCHQREATLLRVIDKSDLNMDVQELLRNRGTITQFKYNYERTGLAKLLEKQDSNLDKLVDKALSVLEEELSSIDDDRRMKAAIEILHYAKEAK</sequence>
<evidence type="ECO:0000313" key="1">
    <source>
        <dbReference type="EMBL" id="KKB34149.1"/>
    </source>
</evidence>
<keyword evidence="2" id="KW-1185">Reference proteome</keyword>
<dbReference type="EMBL" id="JWIR02000089">
    <property type="protein sequence ID" value="KKB34149.1"/>
    <property type="molecule type" value="Genomic_DNA"/>
</dbReference>